<keyword evidence="3" id="KW-1185">Reference proteome</keyword>
<dbReference type="PANTHER" id="PTHR42912">
    <property type="entry name" value="METHYLTRANSFERASE"/>
    <property type="match status" value="1"/>
</dbReference>
<keyword evidence="2" id="KW-0808">Transferase</keyword>
<dbReference type="InterPro" id="IPR050508">
    <property type="entry name" value="Methyltransf_Superfamily"/>
</dbReference>
<dbReference type="Gene3D" id="3.40.50.150">
    <property type="entry name" value="Vaccinia Virus protein VP39"/>
    <property type="match status" value="1"/>
</dbReference>
<dbReference type="EMBL" id="QWKP01000197">
    <property type="protein sequence ID" value="RHA40271.1"/>
    <property type="molecule type" value="Genomic_DNA"/>
</dbReference>
<dbReference type="AlphaFoldDB" id="A0A413RKZ2"/>
<dbReference type="InterPro" id="IPR029063">
    <property type="entry name" value="SAM-dependent_MTases_sf"/>
</dbReference>
<comment type="caution">
    <text evidence="2">The sequence shown here is derived from an EMBL/GenBank/DDBJ whole genome shotgun (WGS) entry which is preliminary data.</text>
</comment>
<feature type="domain" description="Methyltransferase type 11" evidence="1">
    <location>
        <begin position="76"/>
        <end position="172"/>
    </location>
</feature>
<evidence type="ECO:0000259" key="1">
    <source>
        <dbReference type="Pfam" id="PF08241"/>
    </source>
</evidence>
<dbReference type="OrthoDB" id="5566900at2"/>
<evidence type="ECO:0000313" key="2">
    <source>
        <dbReference type="EMBL" id="RHA40271.1"/>
    </source>
</evidence>
<proteinExistence type="predicted"/>
<dbReference type="GO" id="GO:0032259">
    <property type="term" value="P:methylation"/>
    <property type="evidence" value="ECO:0007669"/>
    <property type="project" value="UniProtKB-KW"/>
</dbReference>
<sequence>MPAATPEPESAESAGYQDVEDSAATGAGRAWWDANAGEYLDEHGAFLGPADFVWCPEGLREADAGLLGDVTGARVLEIGAGAAQCSRWLASRGVEVVATDVAEGMLHAGLGYDEAAGVRTPLVVADARELPFPDASFDVAFTAYGAIPFVPDADRVHREVARVLRPGGRWVFSVTHPIRWAFPDDPSERGLTAVRPYFDRRPYVEIGGSGRVLYAEYHRTLGDHVAELVGAGFVLDRLVEPEWPEGHDAVWGGWSPLRGALLPGTAIFVTHRRPG</sequence>
<dbReference type="GO" id="GO:0008757">
    <property type="term" value="F:S-adenosylmethionine-dependent methyltransferase activity"/>
    <property type="evidence" value="ECO:0007669"/>
    <property type="project" value="InterPro"/>
</dbReference>
<dbReference type="CDD" id="cd02440">
    <property type="entry name" value="AdoMet_MTases"/>
    <property type="match status" value="1"/>
</dbReference>
<dbReference type="SUPFAM" id="SSF53335">
    <property type="entry name" value="S-adenosyl-L-methionine-dependent methyltransferases"/>
    <property type="match status" value="1"/>
</dbReference>
<evidence type="ECO:0000313" key="3">
    <source>
        <dbReference type="Proteomes" id="UP000283374"/>
    </source>
</evidence>
<accession>A0A413RKZ2</accession>
<reference evidence="2 3" key="1">
    <citation type="submission" date="2018-08" db="EMBL/GenBank/DDBJ databases">
        <title>Cellulomonas rhizosphaerae sp. nov., a novel actinomycete isolated from soil.</title>
        <authorList>
            <person name="Tian Y."/>
        </authorList>
    </citation>
    <scope>NUCLEOTIDE SEQUENCE [LARGE SCALE GENOMIC DNA]</scope>
    <source>
        <strain evidence="2 3">NEAU-TCZ24</strain>
    </source>
</reference>
<protein>
    <submittedName>
        <fullName evidence="2">Class I SAM-dependent methyltransferase</fullName>
    </submittedName>
</protein>
<keyword evidence="2" id="KW-0489">Methyltransferase</keyword>
<name>A0A413RKZ2_9CELL</name>
<dbReference type="InterPro" id="IPR013216">
    <property type="entry name" value="Methyltransf_11"/>
</dbReference>
<dbReference type="PANTHER" id="PTHR42912:SF93">
    <property type="entry name" value="N6-ADENOSINE-METHYLTRANSFERASE TMT1A"/>
    <property type="match status" value="1"/>
</dbReference>
<dbReference type="Proteomes" id="UP000283374">
    <property type="component" value="Unassembled WGS sequence"/>
</dbReference>
<organism evidence="2 3">
    <name type="scientific">Cellulomonas rhizosphaerae</name>
    <dbReference type="NCBI Taxonomy" id="2293719"/>
    <lineage>
        <taxon>Bacteria</taxon>
        <taxon>Bacillati</taxon>
        <taxon>Actinomycetota</taxon>
        <taxon>Actinomycetes</taxon>
        <taxon>Micrococcales</taxon>
        <taxon>Cellulomonadaceae</taxon>
        <taxon>Cellulomonas</taxon>
    </lineage>
</organism>
<dbReference type="RefSeq" id="WP_118767389.1">
    <property type="nucleotide sequence ID" value="NZ_QWKP01000197.1"/>
</dbReference>
<gene>
    <name evidence="2" type="ORF">D1825_10570</name>
</gene>
<dbReference type="Pfam" id="PF08241">
    <property type="entry name" value="Methyltransf_11"/>
    <property type="match status" value="1"/>
</dbReference>